<evidence type="ECO:0000256" key="2">
    <source>
        <dbReference type="ARBA" id="ARBA00010742"/>
    </source>
</evidence>
<dbReference type="PANTHER" id="PTHR30024:SF42">
    <property type="entry name" value="ALIPHATIC SULFONATES-BINDING PROTEIN-RELATED"/>
    <property type="match status" value="1"/>
</dbReference>
<dbReference type="Proteomes" id="UP000638560">
    <property type="component" value="Unassembled WGS sequence"/>
</dbReference>
<dbReference type="SUPFAM" id="SSF53850">
    <property type="entry name" value="Periplasmic binding protein-like II"/>
    <property type="match status" value="1"/>
</dbReference>
<keyword evidence="8" id="KW-1185">Reference proteome</keyword>
<evidence type="ECO:0000259" key="6">
    <source>
        <dbReference type="SMART" id="SM00062"/>
    </source>
</evidence>
<comment type="subcellular location">
    <subcellularLocation>
        <location evidence="1">Periplasm</location>
    </subcellularLocation>
</comment>
<keyword evidence="4 5" id="KW-0732">Signal</keyword>
<gene>
    <name evidence="7" type="ORF">I0C86_14315</name>
</gene>
<dbReference type="InterPro" id="IPR001638">
    <property type="entry name" value="Solute-binding_3/MltF_N"/>
</dbReference>
<feature type="chain" id="PRO_5045127509" evidence="5">
    <location>
        <begin position="42"/>
        <end position="336"/>
    </location>
</feature>
<dbReference type="NCBIfam" id="TIGR01728">
    <property type="entry name" value="SsuA_fam"/>
    <property type="match status" value="1"/>
</dbReference>
<feature type="domain" description="Solute-binding protein family 3/N-terminal" evidence="6">
    <location>
        <begin position="56"/>
        <end position="264"/>
    </location>
</feature>
<dbReference type="InterPro" id="IPR006311">
    <property type="entry name" value="TAT_signal"/>
</dbReference>
<evidence type="ECO:0000313" key="7">
    <source>
        <dbReference type="EMBL" id="MBF9130121.1"/>
    </source>
</evidence>
<feature type="signal peptide" evidence="5">
    <location>
        <begin position="1"/>
        <end position="41"/>
    </location>
</feature>
<proteinExistence type="inferred from homology"/>
<organism evidence="7 8">
    <name type="scientific">Plantactinospora alkalitolerans</name>
    <dbReference type="NCBI Taxonomy" id="2789879"/>
    <lineage>
        <taxon>Bacteria</taxon>
        <taxon>Bacillati</taxon>
        <taxon>Actinomycetota</taxon>
        <taxon>Actinomycetes</taxon>
        <taxon>Micromonosporales</taxon>
        <taxon>Micromonosporaceae</taxon>
        <taxon>Plantactinospora</taxon>
    </lineage>
</organism>
<dbReference type="Gene3D" id="3.40.190.10">
    <property type="entry name" value="Periplasmic binding protein-like II"/>
    <property type="match status" value="2"/>
</dbReference>
<sequence length="336" mass="35803">MSHPARSSRDRSRTLSHVGRGRRPFLAGLLAVALAATGATAGCGGDSADAGTDNGKLLVGYQRFGGLSLVKARAAAPDATWSLFESGPALTEALKAGAIDIGQVGEAPPVFAAAGKIKFRIIGTSEPVPQGEAVLVKEAKGFRSFADLAGKTIALNKGSNVNWLLVRLLEAHHMTLSDVNVKYLKPAEARPAFDNDQVDAWIIWDPYFALAEQPGVKILADATGLASNREYILVSPEALERKPDQIRKFLETYRSTTDWGIANPQERTTILAPELKIDESTAARALARSAKPLAPVTPEIGAELQAIADGFTELKLVPGKVDMLSLVDDQFNGVLR</sequence>
<keyword evidence="3" id="KW-0813">Transport</keyword>
<protein>
    <submittedName>
        <fullName evidence="7">Aliphatic sulfonate ABC transporter substrate-binding protein</fullName>
    </submittedName>
</protein>
<dbReference type="SMART" id="SM00062">
    <property type="entry name" value="PBPb"/>
    <property type="match status" value="1"/>
</dbReference>
<evidence type="ECO:0000256" key="1">
    <source>
        <dbReference type="ARBA" id="ARBA00004418"/>
    </source>
</evidence>
<comment type="caution">
    <text evidence="7">The sequence shown here is derived from an EMBL/GenBank/DDBJ whole genome shotgun (WGS) entry which is preliminary data.</text>
</comment>
<comment type="similarity">
    <text evidence="2">Belongs to the bacterial solute-binding protein SsuA/TauA family.</text>
</comment>
<dbReference type="PROSITE" id="PS51318">
    <property type="entry name" value="TAT"/>
    <property type="match status" value="1"/>
</dbReference>
<dbReference type="InterPro" id="IPR010067">
    <property type="entry name" value="ABC_SsuA_sub-bd"/>
</dbReference>
<accession>A0ABS0GV93</accession>
<dbReference type="RefSeq" id="WP_196201703.1">
    <property type="nucleotide sequence ID" value="NZ_JADPUN010000145.1"/>
</dbReference>
<name>A0ABS0GV93_9ACTN</name>
<dbReference type="InterPro" id="IPR015168">
    <property type="entry name" value="SsuA/THI5"/>
</dbReference>
<reference evidence="7 8" key="1">
    <citation type="submission" date="2020-11" db="EMBL/GenBank/DDBJ databases">
        <title>A novel isolate from a Black sea contaminated sediment with potential to produce alkanes: Plantactinospora alkalitolerans sp. nov.</title>
        <authorList>
            <person name="Carro L."/>
            <person name="Veyisoglu A."/>
            <person name="Guven K."/>
            <person name="Schumann P."/>
            <person name="Klenk H.-P."/>
            <person name="Sahin N."/>
        </authorList>
    </citation>
    <scope>NUCLEOTIDE SEQUENCE [LARGE SCALE GENOMIC DNA]</scope>
    <source>
        <strain evidence="7 8">S1510</strain>
    </source>
</reference>
<dbReference type="Pfam" id="PF09084">
    <property type="entry name" value="NMT1"/>
    <property type="match status" value="1"/>
</dbReference>
<dbReference type="PANTHER" id="PTHR30024">
    <property type="entry name" value="ALIPHATIC SULFONATES-BINDING PROTEIN-RELATED"/>
    <property type="match status" value="1"/>
</dbReference>
<evidence type="ECO:0000256" key="3">
    <source>
        <dbReference type="ARBA" id="ARBA00022448"/>
    </source>
</evidence>
<evidence type="ECO:0000313" key="8">
    <source>
        <dbReference type="Proteomes" id="UP000638560"/>
    </source>
</evidence>
<evidence type="ECO:0000256" key="5">
    <source>
        <dbReference type="SAM" id="SignalP"/>
    </source>
</evidence>
<dbReference type="EMBL" id="JADPUN010000145">
    <property type="protein sequence ID" value="MBF9130121.1"/>
    <property type="molecule type" value="Genomic_DNA"/>
</dbReference>
<evidence type="ECO:0000256" key="4">
    <source>
        <dbReference type="ARBA" id="ARBA00022729"/>
    </source>
</evidence>